<dbReference type="Proteomes" id="UP001374579">
    <property type="component" value="Unassembled WGS sequence"/>
</dbReference>
<feature type="signal peptide" evidence="2">
    <location>
        <begin position="1"/>
        <end position="25"/>
    </location>
</feature>
<evidence type="ECO:0000256" key="2">
    <source>
        <dbReference type="SAM" id="SignalP"/>
    </source>
</evidence>
<proteinExistence type="predicted"/>
<protein>
    <submittedName>
        <fullName evidence="3">Uncharacterized protein</fullName>
    </submittedName>
</protein>
<sequence>MSASRNVLLVGLLICFLCVVTTTLAQPTSLSSLVKRVMDTDPAPRNRKDLNENDRLTSHVTDDQKRHSFSPDPFAFTASRG</sequence>
<dbReference type="EMBL" id="JBAMIC010000007">
    <property type="protein sequence ID" value="KAK7105686.1"/>
    <property type="molecule type" value="Genomic_DNA"/>
</dbReference>
<comment type="caution">
    <text evidence="3">The sequence shown here is derived from an EMBL/GenBank/DDBJ whole genome shotgun (WGS) entry which is preliminary data.</text>
</comment>
<name>A0AAN9BGD9_9CAEN</name>
<evidence type="ECO:0000313" key="3">
    <source>
        <dbReference type="EMBL" id="KAK7105686.1"/>
    </source>
</evidence>
<dbReference type="AlphaFoldDB" id="A0AAN9BGD9"/>
<keyword evidence="2" id="KW-0732">Signal</keyword>
<evidence type="ECO:0000256" key="1">
    <source>
        <dbReference type="SAM" id="MobiDB-lite"/>
    </source>
</evidence>
<feature type="region of interest" description="Disordered" evidence="1">
    <location>
        <begin position="38"/>
        <end position="81"/>
    </location>
</feature>
<feature type="chain" id="PRO_5043039412" evidence="2">
    <location>
        <begin position="26"/>
        <end position="81"/>
    </location>
</feature>
<accession>A0AAN9BGD9</accession>
<gene>
    <name evidence="3" type="ORF">V1264_017033</name>
</gene>
<evidence type="ECO:0000313" key="4">
    <source>
        <dbReference type="Proteomes" id="UP001374579"/>
    </source>
</evidence>
<organism evidence="3 4">
    <name type="scientific">Littorina saxatilis</name>
    <dbReference type="NCBI Taxonomy" id="31220"/>
    <lineage>
        <taxon>Eukaryota</taxon>
        <taxon>Metazoa</taxon>
        <taxon>Spiralia</taxon>
        <taxon>Lophotrochozoa</taxon>
        <taxon>Mollusca</taxon>
        <taxon>Gastropoda</taxon>
        <taxon>Caenogastropoda</taxon>
        <taxon>Littorinimorpha</taxon>
        <taxon>Littorinoidea</taxon>
        <taxon>Littorinidae</taxon>
        <taxon>Littorina</taxon>
    </lineage>
</organism>
<feature type="compositionally biased region" description="Basic and acidic residues" evidence="1">
    <location>
        <begin position="38"/>
        <end position="66"/>
    </location>
</feature>
<reference evidence="3 4" key="1">
    <citation type="submission" date="2024-02" db="EMBL/GenBank/DDBJ databases">
        <title>Chromosome-scale genome assembly of the rough periwinkle Littorina saxatilis.</title>
        <authorList>
            <person name="De Jode A."/>
            <person name="Faria R."/>
            <person name="Formenti G."/>
            <person name="Sims Y."/>
            <person name="Smith T.P."/>
            <person name="Tracey A."/>
            <person name="Wood J.M.D."/>
            <person name="Zagrodzka Z.B."/>
            <person name="Johannesson K."/>
            <person name="Butlin R.K."/>
            <person name="Leder E.H."/>
        </authorList>
    </citation>
    <scope>NUCLEOTIDE SEQUENCE [LARGE SCALE GENOMIC DNA]</scope>
    <source>
        <strain evidence="3">Snail1</strain>
        <tissue evidence="3">Muscle</tissue>
    </source>
</reference>
<keyword evidence="4" id="KW-1185">Reference proteome</keyword>